<feature type="domain" description="Rhodanese" evidence="1">
    <location>
        <begin position="16"/>
        <end position="107"/>
    </location>
</feature>
<protein>
    <submittedName>
        <fullName evidence="2">Rhodanese</fullName>
    </submittedName>
</protein>
<dbReference type="Proteomes" id="UP000011599">
    <property type="component" value="Unassembled WGS sequence"/>
</dbReference>
<evidence type="ECO:0000313" key="2">
    <source>
        <dbReference type="EMBL" id="ELY44731.1"/>
    </source>
</evidence>
<dbReference type="PROSITE" id="PS50206">
    <property type="entry name" value="RHODANESE_3"/>
    <property type="match status" value="1"/>
</dbReference>
<dbReference type="eggNOG" id="arCOG02021">
    <property type="taxonomic scope" value="Archaea"/>
</dbReference>
<evidence type="ECO:0000259" key="1">
    <source>
        <dbReference type="PROSITE" id="PS50206"/>
    </source>
</evidence>
<dbReference type="STRING" id="1114856.GCA_000383975_02045"/>
<dbReference type="PANTHER" id="PTHR43031:SF16">
    <property type="entry name" value="OXIDOREDUCTASE"/>
    <property type="match status" value="1"/>
</dbReference>
<organism evidence="2 3">
    <name type="scientific">Natronorubrum tibetense GA33</name>
    <dbReference type="NCBI Taxonomy" id="1114856"/>
    <lineage>
        <taxon>Archaea</taxon>
        <taxon>Methanobacteriati</taxon>
        <taxon>Methanobacteriota</taxon>
        <taxon>Stenosarchaea group</taxon>
        <taxon>Halobacteria</taxon>
        <taxon>Halobacteriales</taxon>
        <taxon>Natrialbaceae</taxon>
        <taxon>Natronorubrum</taxon>
    </lineage>
</organism>
<proteinExistence type="predicted"/>
<dbReference type="SMART" id="SM00450">
    <property type="entry name" value="RHOD"/>
    <property type="match status" value="1"/>
</dbReference>
<dbReference type="PATRIC" id="fig|1114856.3.peg.900"/>
<dbReference type="OrthoDB" id="135517at2157"/>
<dbReference type="EMBL" id="AOHW01000009">
    <property type="protein sequence ID" value="ELY44731.1"/>
    <property type="molecule type" value="Genomic_DNA"/>
</dbReference>
<comment type="caution">
    <text evidence="2">The sequence shown here is derived from an EMBL/GenBank/DDBJ whole genome shotgun (WGS) entry which is preliminary data.</text>
</comment>
<dbReference type="InterPro" id="IPR001763">
    <property type="entry name" value="Rhodanese-like_dom"/>
</dbReference>
<dbReference type="Pfam" id="PF00581">
    <property type="entry name" value="Rhodanese"/>
    <property type="match status" value="1"/>
</dbReference>
<dbReference type="SUPFAM" id="SSF52821">
    <property type="entry name" value="Rhodanese/Cell cycle control phosphatase"/>
    <property type="match status" value="1"/>
</dbReference>
<reference evidence="2 3" key="1">
    <citation type="journal article" date="2014" name="PLoS Genet.">
        <title>Phylogenetically driven sequencing of extremely halophilic archaea reveals strategies for static and dynamic osmo-response.</title>
        <authorList>
            <person name="Becker E.A."/>
            <person name="Seitzer P.M."/>
            <person name="Tritt A."/>
            <person name="Larsen D."/>
            <person name="Krusor M."/>
            <person name="Yao A.I."/>
            <person name="Wu D."/>
            <person name="Madern D."/>
            <person name="Eisen J.A."/>
            <person name="Darling A.E."/>
            <person name="Facciotti M.T."/>
        </authorList>
    </citation>
    <scope>NUCLEOTIDE SEQUENCE [LARGE SCALE GENOMIC DNA]</scope>
    <source>
        <strain evidence="2 3">GA33</strain>
    </source>
</reference>
<evidence type="ECO:0000313" key="3">
    <source>
        <dbReference type="Proteomes" id="UP000011599"/>
    </source>
</evidence>
<dbReference type="InterPro" id="IPR050229">
    <property type="entry name" value="GlpE_sulfurtransferase"/>
</dbReference>
<dbReference type="InterPro" id="IPR036873">
    <property type="entry name" value="Rhodanese-like_dom_sf"/>
</dbReference>
<keyword evidence="3" id="KW-1185">Reference proteome</keyword>
<gene>
    <name evidence="2" type="ORF">C496_04336</name>
</gene>
<dbReference type="AlphaFoldDB" id="L9W631"/>
<dbReference type="PANTHER" id="PTHR43031">
    <property type="entry name" value="FAD-DEPENDENT OXIDOREDUCTASE"/>
    <property type="match status" value="1"/>
</dbReference>
<sequence length="122" mass="13424">MDGEISPDEVKDLLEDDADVRIVDIRDAQSFTHSHIPDSENVPFHELTSRVEEFEDADHIVTVCPHGKASVQAAQLISSYEGTADARVESMAGGLEKYGMKYGLARPEEKETDESANAESPF</sequence>
<accession>L9W631</accession>
<name>L9W631_9EURY</name>
<dbReference type="RefSeq" id="WP_006088626.1">
    <property type="nucleotide sequence ID" value="NZ_AOHW01000009.1"/>
</dbReference>
<dbReference type="CDD" id="cd00158">
    <property type="entry name" value="RHOD"/>
    <property type="match status" value="1"/>
</dbReference>
<dbReference type="Gene3D" id="3.40.250.10">
    <property type="entry name" value="Rhodanese-like domain"/>
    <property type="match status" value="1"/>
</dbReference>